<dbReference type="EMBL" id="FQNC01000047">
    <property type="protein sequence ID" value="SGY77382.1"/>
    <property type="molecule type" value="Genomic_DNA"/>
</dbReference>
<gene>
    <name evidence="1" type="primary">BQ5605_C005g03620</name>
    <name evidence="1" type="ORF">BQ5605_C005G03620</name>
</gene>
<keyword evidence="2" id="KW-1185">Reference proteome</keyword>
<reference evidence="1 2" key="1">
    <citation type="submission" date="2016-11" db="EMBL/GenBank/DDBJ databases">
        <authorList>
            <person name="Jaros S."/>
            <person name="Januszkiewicz K."/>
            <person name="Wedrychowicz H."/>
        </authorList>
    </citation>
    <scope>NUCLEOTIDE SEQUENCE [LARGE SCALE GENOMIC DNA]</scope>
</reference>
<evidence type="ECO:0000313" key="2">
    <source>
        <dbReference type="Proteomes" id="UP000249464"/>
    </source>
</evidence>
<organism evidence="1 2">
    <name type="scientific">Microbotryum silenes-dioicae</name>
    <dbReference type="NCBI Taxonomy" id="796604"/>
    <lineage>
        <taxon>Eukaryota</taxon>
        <taxon>Fungi</taxon>
        <taxon>Dikarya</taxon>
        <taxon>Basidiomycota</taxon>
        <taxon>Pucciniomycotina</taxon>
        <taxon>Microbotryomycetes</taxon>
        <taxon>Microbotryales</taxon>
        <taxon>Microbotryaceae</taxon>
        <taxon>Microbotryum</taxon>
    </lineage>
</organism>
<name>A0A2X0MFT8_9BASI</name>
<protein>
    <submittedName>
        <fullName evidence="1">BQ5605_C005g03620 protein</fullName>
    </submittedName>
</protein>
<dbReference type="AlphaFoldDB" id="A0A2X0MFT8"/>
<dbReference type="Proteomes" id="UP000249464">
    <property type="component" value="Unassembled WGS sequence"/>
</dbReference>
<evidence type="ECO:0000313" key="1">
    <source>
        <dbReference type="EMBL" id="SGY77382.1"/>
    </source>
</evidence>
<sequence length="89" mass="9577">MFVGSQRARSKVLTVSYSVWEGSLHSNAEHIAHCISLGSLHPGQQLASRTTPTSMIGPNIACCSTSPEFELLVFRLLTLLPPTSNAPAR</sequence>
<proteinExistence type="predicted"/>
<accession>A0A2X0MFT8</accession>